<dbReference type="InParanoid" id="A0A165AQB8"/>
<dbReference type="GeneID" id="63827420"/>
<evidence type="ECO:0000256" key="2">
    <source>
        <dbReference type="ARBA" id="ARBA00005904"/>
    </source>
</evidence>
<protein>
    <recommendedName>
        <fullName evidence="9">Ribosomal RNA-processing protein 14 N-terminal domain-containing protein</fullName>
    </recommendedName>
</protein>
<comment type="subcellular location">
    <subcellularLocation>
        <location evidence="1">Nucleus</location>
    </subcellularLocation>
</comment>
<reference evidence="7 8" key="1">
    <citation type="journal article" date="2016" name="Mol. Biol. Evol.">
        <title>Comparative Genomics of Early-Diverging Mushroom-Forming Fungi Provides Insights into the Origins of Lignocellulose Decay Capabilities.</title>
        <authorList>
            <person name="Nagy L.G."/>
            <person name="Riley R."/>
            <person name="Tritt A."/>
            <person name="Adam C."/>
            <person name="Daum C."/>
            <person name="Floudas D."/>
            <person name="Sun H."/>
            <person name="Yadav J.S."/>
            <person name="Pangilinan J."/>
            <person name="Larsson K.H."/>
            <person name="Matsuura K."/>
            <person name="Barry K."/>
            <person name="Labutti K."/>
            <person name="Kuo R."/>
            <person name="Ohm R.A."/>
            <person name="Bhattacharya S.S."/>
            <person name="Shirouzu T."/>
            <person name="Yoshinaga Y."/>
            <person name="Martin F.M."/>
            <person name="Grigoriev I.V."/>
            <person name="Hibbett D.S."/>
        </authorList>
    </citation>
    <scope>NUCLEOTIDE SEQUENCE [LARGE SCALE GENOMIC DNA]</scope>
    <source>
        <strain evidence="7 8">93-53</strain>
    </source>
</reference>
<feature type="region of interest" description="Disordered" evidence="4">
    <location>
        <begin position="38"/>
        <end position="89"/>
    </location>
</feature>
<comment type="similarity">
    <text evidence="2">Belongs to the SURF6 family.</text>
</comment>
<dbReference type="AlphaFoldDB" id="A0A165AQB8"/>
<feature type="domain" description="Ribosomal RNA-processing protein 14/surfeit locus protein 6 C-terminal" evidence="5">
    <location>
        <begin position="131"/>
        <end position="271"/>
    </location>
</feature>
<dbReference type="Pfam" id="PF15459">
    <property type="entry name" value="RRP14"/>
    <property type="match status" value="1"/>
</dbReference>
<keyword evidence="8" id="KW-1185">Reference proteome</keyword>
<dbReference type="STRING" id="1314785.A0A165AQB8"/>
<feature type="compositionally biased region" description="Basic and acidic residues" evidence="4">
    <location>
        <begin position="128"/>
        <end position="145"/>
    </location>
</feature>
<evidence type="ECO:0008006" key="9">
    <source>
        <dbReference type="Google" id="ProtNLM"/>
    </source>
</evidence>
<feature type="compositionally biased region" description="Basic and acidic residues" evidence="4">
    <location>
        <begin position="153"/>
        <end position="167"/>
    </location>
</feature>
<proteinExistence type="inferred from homology"/>
<dbReference type="Pfam" id="PF04935">
    <property type="entry name" value="SURF6"/>
    <property type="match status" value="1"/>
</dbReference>
<evidence type="ECO:0000256" key="1">
    <source>
        <dbReference type="ARBA" id="ARBA00004123"/>
    </source>
</evidence>
<evidence type="ECO:0000313" key="7">
    <source>
        <dbReference type="EMBL" id="KZS99448.1"/>
    </source>
</evidence>
<evidence type="ECO:0000256" key="3">
    <source>
        <dbReference type="ARBA" id="ARBA00023242"/>
    </source>
</evidence>
<dbReference type="GO" id="GO:0005730">
    <property type="term" value="C:nucleolus"/>
    <property type="evidence" value="ECO:0007669"/>
    <property type="project" value="TreeGrafter"/>
</dbReference>
<dbReference type="OrthoDB" id="444809at2759"/>
<dbReference type="GO" id="GO:0042273">
    <property type="term" value="P:ribosomal large subunit biogenesis"/>
    <property type="evidence" value="ECO:0007669"/>
    <property type="project" value="TreeGrafter"/>
</dbReference>
<feature type="compositionally biased region" description="Polar residues" evidence="4">
    <location>
        <begin position="187"/>
        <end position="206"/>
    </location>
</feature>
<dbReference type="InterPro" id="IPR029188">
    <property type="entry name" value="Rrp14_N"/>
</dbReference>
<organism evidence="7 8">
    <name type="scientific">Laetiporus sulphureus 93-53</name>
    <dbReference type="NCBI Taxonomy" id="1314785"/>
    <lineage>
        <taxon>Eukaryota</taxon>
        <taxon>Fungi</taxon>
        <taxon>Dikarya</taxon>
        <taxon>Basidiomycota</taxon>
        <taxon>Agaricomycotina</taxon>
        <taxon>Agaricomycetes</taxon>
        <taxon>Polyporales</taxon>
        <taxon>Laetiporus</taxon>
    </lineage>
</organism>
<accession>A0A165AQB8</accession>
<dbReference type="GO" id="GO:0042274">
    <property type="term" value="P:ribosomal small subunit biogenesis"/>
    <property type="evidence" value="ECO:0007669"/>
    <property type="project" value="TreeGrafter"/>
</dbReference>
<sequence length="272" mass="30154">MATSTLTLRSSLEKHNATFQTLLKLIPAKYYLMQDDSEEQANQHDRNRHRLQNESLQTAEQSGSSKKSKGKQKADAATQGPGSDGDAMDVDVIVDVDGSIEALREKLHARMAELRCGGKGDGGGGEAGSRDELLEERWKQRAAMRERRRKGTKEKIKHEEEMKGKNGKEKHKGPQTKREDADDDNDQMQLLVQDQGSSSNSGPSQDPKSKYATVAFSAVTGNPSKKADHLKTVSNPAQVLEQLAACKERLAAMPEEKRKAIEEREKWEKAEA</sequence>
<evidence type="ECO:0000259" key="5">
    <source>
        <dbReference type="Pfam" id="PF04935"/>
    </source>
</evidence>
<dbReference type="InterPro" id="IPR029190">
    <property type="entry name" value="Rrp14/SURF6_C"/>
</dbReference>
<dbReference type="Proteomes" id="UP000076871">
    <property type="component" value="Unassembled WGS sequence"/>
</dbReference>
<feature type="region of interest" description="Disordered" evidence="4">
    <location>
        <begin position="115"/>
        <end position="212"/>
    </location>
</feature>
<dbReference type="RefSeq" id="XP_040757189.1">
    <property type="nucleotide sequence ID" value="XM_040910391.1"/>
</dbReference>
<feature type="domain" description="Ribosomal RNA-processing protein 14 N-terminal" evidence="6">
    <location>
        <begin position="11"/>
        <end position="69"/>
    </location>
</feature>
<evidence type="ECO:0000256" key="4">
    <source>
        <dbReference type="SAM" id="MobiDB-lite"/>
    </source>
</evidence>
<dbReference type="GO" id="GO:0003677">
    <property type="term" value="F:DNA binding"/>
    <property type="evidence" value="ECO:0007669"/>
    <property type="project" value="TreeGrafter"/>
</dbReference>
<dbReference type="InterPro" id="IPR007019">
    <property type="entry name" value="SURF6"/>
</dbReference>
<dbReference type="PANTHER" id="PTHR14369:SF0">
    <property type="entry name" value="SURFEIT LOCUS PROTEIN 6"/>
    <property type="match status" value="1"/>
</dbReference>
<dbReference type="GO" id="GO:0003723">
    <property type="term" value="F:RNA binding"/>
    <property type="evidence" value="ECO:0007669"/>
    <property type="project" value="TreeGrafter"/>
</dbReference>
<evidence type="ECO:0000259" key="6">
    <source>
        <dbReference type="Pfam" id="PF15459"/>
    </source>
</evidence>
<name>A0A165AQB8_9APHY</name>
<dbReference type="PANTHER" id="PTHR14369">
    <property type="entry name" value="SURFEIT LOCUS PROTEIN 6"/>
    <property type="match status" value="1"/>
</dbReference>
<keyword evidence="3" id="KW-0539">Nucleus</keyword>
<dbReference type="EMBL" id="KV427876">
    <property type="protein sequence ID" value="KZS99448.1"/>
    <property type="molecule type" value="Genomic_DNA"/>
</dbReference>
<evidence type="ECO:0000313" key="8">
    <source>
        <dbReference type="Proteomes" id="UP000076871"/>
    </source>
</evidence>
<gene>
    <name evidence="7" type="ORF">LAESUDRAFT_733111</name>
</gene>